<keyword evidence="7" id="KW-1185">Reference proteome</keyword>
<reference evidence="6" key="1">
    <citation type="submission" date="2022-01" db="EMBL/GenBank/DDBJ databases">
        <authorList>
            <person name="Jo J.-H."/>
            <person name="Im W.-T."/>
        </authorList>
    </citation>
    <scope>NUCLEOTIDE SEQUENCE</scope>
    <source>
        <strain evidence="6">NA20</strain>
    </source>
</reference>
<dbReference type="Proteomes" id="UP001165367">
    <property type="component" value="Unassembled WGS sequence"/>
</dbReference>
<evidence type="ECO:0000256" key="2">
    <source>
        <dbReference type="ARBA" id="ARBA00022692"/>
    </source>
</evidence>
<feature type="transmembrane region" description="Helical" evidence="5">
    <location>
        <begin position="60"/>
        <end position="78"/>
    </location>
</feature>
<comment type="caution">
    <text evidence="6">The sequence shown here is derived from an EMBL/GenBank/DDBJ whole genome shotgun (WGS) entry which is preliminary data.</text>
</comment>
<feature type="transmembrane region" description="Helical" evidence="5">
    <location>
        <begin position="6"/>
        <end position="23"/>
    </location>
</feature>
<dbReference type="Pfam" id="PF04193">
    <property type="entry name" value="PQ-loop"/>
    <property type="match status" value="1"/>
</dbReference>
<name>A0ABS9KN13_9BACT</name>
<dbReference type="NCBIfam" id="NF037968">
    <property type="entry name" value="SemiSWEET_2"/>
    <property type="match status" value="1"/>
</dbReference>
<dbReference type="Gene3D" id="1.20.1280.290">
    <property type="match status" value="1"/>
</dbReference>
<protein>
    <submittedName>
        <fullName evidence="6">SemiSWEET transporter</fullName>
    </submittedName>
</protein>
<gene>
    <name evidence="6" type="ORF">LZZ85_05355</name>
</gene>
<keyword evidence="4 5" id="KW-0472">Membrane</keyword>
<evidence type="ECO:0000256" key="1">
    <source>
        <dbReference type="ARBA" id="ARBA00004141"/>
    </source>
</evidence>
<comment type="subcellular location">
    <subcellularLocation>
        <location evidence="1">Membrane</location>
        <topology evidence="1">Multi-pass membrane protein</topology>
    </subcellularLocation>
</comment>
<sequence length="84" mass="9393">MFVDVLGSVAGAITAFTFLPQVIKTWKEKSAKDISLSMFMIAASNNILWIVYGILKSDWVIILTNAAVFSMAVTMIVLKFRYNK</sequence>
<evidence type="ECO:0000256" key="4">
    <source>
        <dbReference type="ARBA" id="ARBA00023136"/>
    </source>
</evidence>
<dbReference type="RefSeq" id="WP_237869332.1">
    <property type="nucleotide sequence ID" value="NZ_JAKLTR010000003.1"/>
</dbReference>
<accession>A0ABS9KN13</accession>
<dbReference type="EMBL" id="JAKLTR010000003">
    <property type="protein sequence ID" value="MCG2613694.1"/>
    <property type="molecule type" value="Genomic_DNA"/>
</dbReference>
<evidence type="ECO:0000313" key="7">
    <source>
        <dbReference type="Proteomes" id="UP001165367"/>
    </source>
</evidence>
<feature type="transmembrane region" description="Helical" evidence="5">
    <location>
        <begin position="35"/>
        <end position="54"/>
    </location>
</feature>
<dbReference type="InterPro" id="IPR006603">
    <property type="entry name" value="PQ-loop_rpt"/>
</dbReference>
<organism evidence="6 7">
    <name type="scientific">Terrimonas ginsenosidimutans</name>
    <dbReference type="NCBI Taxonomy" id="2908004"/>
    <lineage>
        <taxon>Bacteria</taxon>
        <taxon>Pseudomonadati</taxon>
        <taxon>Bacteroidota</taxon>
        <taxon>Chitinophagia</taxon>
        <taxon>Chitinophagales</taxon>
        <taxon>Chitinophagaceae</taxon>
        <taxon>Terrimonas</taxon>
    </lineage>
</organism>
<proteinExistence type="predicted"/>
<keyword evidence="3 5" id="KW-1133">Transmembrane helix</keyword>
<dbReference type="InterPro" id="IPR047662">
    <property type="entry name" value="SemiSWEET"/>
</dbReference>
<evidence type="ECO:0000256" key="5">
    <source>
        <dbReference type="SAM" id="Phobius"/>
    </source>
</evidence>
<evidence type="ECO:0000256" key="3">
    <source>
        <dbReference type="ARBA" id="ARBA00022989"/>
    </source>
</evidence>
<keyword evidence="2 5" id="KW-0812">Transmembrane</keyword>
<evidence type="ECO:0000313" key="6">
    <source>
        <dbReference type="EMBL" id="MCG2613694.1"/>
    </source>
</evidence>